<gene>
    <name evidence="3" type="ORF">NF556_11650</name>
</gene>
<evidence type="ECO:0000256" key="1">
    <source>
        <dbReference type="SAM" id="MobiDB-lite"/>
    </source>
</evidence>
<dbReference type="GO" id="GO:0032259">
    <property type="term" value="P:methylation"/>
    <property type="evidence" value="ECO:0007669"/>
    <property type="project" value="UniProtKB-KW"/>
</dbReference>
<evidence type="ECO:0000313" key="3">
    <source>
        <dbReference type="EMBL" id="USQ78305.1"/>
    </source>
</evidence>
<proteinExistence type="predicted"/>
<evidence type="ECO:0000259" key="2">
    <source>
        <dbReference type="Pfam" id="PF08241"/>
    </source>
</evidence>
<dbReference type="CDD" id="cd02440">
    <property type="entry name" value="AdoMet_MTases"/>
    <property type="match status" value="1"/>
</dbReference>
<keyword evidence="3" id="KW-0489">Methyltransferase</keyword>
<feature type="domain" description="Methyltransferase type 11" evidence="2">
    <location>
        <begin position="85"/>
        <end position="179"/>
    </location>
</feature>
<accession>A0ABY4YPV9</accession>
<dbReference type="RefSeq" id="WP_252591103.1">
    <property type="nucleotide sequence ID" value="NZ_CP099489.1"/>
</dbReference>
<dbReference type="InterPro" id="IPR029063">
    <property type="entry name" value="SAM-dependent_MTases_sf"/>
</dbReference>
<reference evidence="3" key="1">
    <citation type="submission" date="2022-06" db="EMBL/GenBank/DDBJ databases">
        <title>Ornithinimicrobium HY1793.</title>
        <authorList>
            <person name="Huang Y."/>
        </authorList>
    </citation>
    <scope>NUCLEOTIDE SEQUENCE</scope>
    <source>
        <strain evidence="3">HY1793</strain>
    </source>
</reference>
<protein>
    <submittedName>
        <fullName evidence="3">Class I SAM-dependent methyltransferase</fullName>
    </submittedName>
</protein>
<dbReference type="Pfam" id="PF08241">
    <property type="entry name" value="Methyltransf_11"/>
    <property type="match status" value="1"/>
</dbReference>
<dbReference type="PANTHER" id="PTHR42912">
    <property type="entry name" value="METHYLTRANSFERASE"/>
    <property type="match status" value="1"/>
</dbReference>
<sequence length="287" mass="30898">MSTRPPAGPPGQQPYAVAPAESVTRRPVGQPESAAANRSWWDSEATEYYAEHSVVLGDAELMWGPEGVYESELRLLGDLAGRDLLEFGAGAAQGSRWCVAQGARVVATDISGAMLRQGQALDRDARPSYAQCDAAHLPFADDSFDTVFSAYGALPFVADSAGLLREVARVLRPGGTLAFSVTHPIRWALPDVPGEAGLTVRSSYFDRSPYVEEDAQGRATYAEHHRTLGDRVREITAAGLTLVDLVEPQWPAGADHEWGGWSRLRGELIPGTAIFVCHLPAPRPGHD</sequence>
<dbReference type="InterPro" id="IPR050508">
    <property type="entry name" value="Methyltransf_Superfamily"/>
</dbReference>
<feature type="region of interest" description="Disordered" evidence="1">
    <location>
        <begin position="1"/>
        <end position="38"/>
    </location>
</feature>
<keyword evidence="3" id="KW-0808">Transferase</keyword>
<dbReference type="GO" id="GO:0008168">
    <property type="term" value="F:methyltransferase activity"/>
    <property type="evidence" value="ECO:0007669"/>
    <property type="project" value="UniProtKB-KW"/>
</dbReference>
<evidence type="ECO:0000313" key="4">
    <source>
        <dbReference type="Proteomes" id="UP001056455"/>
    </source>
</evidence>
<dbReference type="Gene3D" id="3.40.50.150">
    <property type="entry name" value="Vaccinia Virus protein VP39"/>
    <property type="match status" value="1"/>
</dbReference>
<dbReference type="InterPro" id="IPR013216">
    <property type="entry name" value="Methyltransf_11"/>
</dbReference>
<dbReference type="SUPFAM" id="SSF53335">
    <property type="entry name" value="S-adenosyl-L-methionine-dependent methyltransferases"/>
    <property type="match status" value="1"/>
</dbReference>
<organism evidence="3 4">
    <name type="scientific">Ornithinimicrobium faecis</name>
    <dbReference type="NCBI Taxonomy" id="2934158"/>
    <lineage>
        <taxon>Bacteria</taxon>
        <taxon>Bacillati</taxon>
        <taxon>Actinomycetota</taxon>
        <taxon>Actinomycetes</taxon>
        <taxon>Micrococcales</taxon>
        <taxon>Ornithinimicrobiaceae</taxon>
        <taxon>Ornithinimicrobium</taxon>
    </lineage>
</organism>
<dbReference type="Proteomes" id="UP001056455">
    <property type="component" value="Chromosome"/>
</dbReference>
<dbReference type="PANTHER" id="PTHR42912:SF93">
    <property type="entry name" value="N6-ADENOSINE-METHYLTRANSFERASE TMT1A"/>
    <property type="match status" value="1"/>
</dbReference>
<dbReference type="EMBL" id="CP099489">
    <property type="protein sequence ID" value="USQ78305.1"/>
    <property type="molecule type" value="Genomic_DNA"/>
</dbReference>
<name>A0ABY4YPV9_9MICO</name>
<feature type="compositionally biased region" description="Pro residues" evidence="1">
    <location>
        <begin position="1"/>
        <end position="12"/>
    </location>
</feature>
<keyword evidence="4" id="KW-1185">Reference proteome</keyword>